<name>A0A173VBF0_EUBRA</name>
<dbReference type="AlphaFoldDB" id="A0A173VBF0"/>
<dbReference type="PANTHER" id="PTHR13707">
    <property type="entry name" value="KETOACID-COENZYME A TRANSFERASE"/>
    <property type="match status" value="1"/>
</dbReference>
<dbReference type="GO" id="GO:0047371">
    <property type="term" value="F:butyrate-acetoacetate CoA-transferase activity"/>
    <property type="evidence" value="ECO:0007669"/>
    <property type="project" value="UniProtKB-EC"/>
</dbReference>
<dbReference type="EMBL" id="CYYA01000023">
    <property type="protein sequence ID" value="CUN23228.1"/>
    <property type="molecule type" value="Genomic_DNA"/>
</dbReference>
<organism evidence="2 3">
    <name type="scientific">Eubacterium ramulus</name>
    <dbReference type="NCBI Taxonomy" id="39490"/>
    <lineage>
        <taxon>Bacteria</taxon>
        <taxon>Bacillati</taxon>
        <taxon>Bacillota</taxon>
        <taxon>Clostridia</taxon>
        <taxon>Eubacteriales</taxon>
        <taxon>Eubacteriaceae</taxon>
        <taxon>Eubacterium</taxon>
    </lineage>
</organism>
<dbReference type="InterPro" id="IPR012792">
    <property type="entry name" value="3-oxoacid_CoA-transf_A"/>
</dbReference>
<reference evidence="2 3" key="1">
    <citation type="submission" date="2015-09" db="EMBL/GenBank/DDBJ databases">
        <authorList>
            <consortium name="Pathogen Informatics"/>
        </authorList>
    </citation>
    <scope>NUCLEOTIDE SEQUENCE [LARGE SCALE GENOMIC DNA]</scope>
    <source>
        <strain evidence="2 3">2789STDY5608891</strain>
    </source>
</reference>
<dbReference type="STRING" id="39490.ERS852448_02624"/>
<dbReference type="Gene3D" id="3.40.1080.10">
    <property type="entry name" value="Glutaconate Coenzyme A-transferase"/>
    <property type="match status" value="1"/>
</dbReference>
<dbReference type="SMART" id="SM00882">
    <property type="entry name" value="CoA_trans"/>
    <property type="match status" value="1"/>
</dbReference>
<dbReference type="Proteomes" id="UP000095492">
    <property type="component" value="Unassembled WGS sequence"/>
</dbReference>
<dbReference type="EC" id="2.8.3.9" evidence="2"/>
<dbReference type="GeneID" id="97392367"/>
<dbReference type="PANTHER" id="PTHR13707:SF60">
    <property type="entry name" value="ACETATE COA-TRANSFERASE SUBUNIT ALPHA"/>
    <property type="match status" value="1"/>
</dbReference>
<proteinExistence type="predicted"/>
<dbReference type="InterPro" id="IPR037171">
    <property type="entry name" value="NagB/RpiA_transferase-like"/>
</dbReference>
<dbReference type="Pfam" id="PF01144">
    <property type="entry name" value="CoA_trans"/>
    <property type="match status" value="1"/>
</dbReference>
<dbReference type="InterPro" id="IPR004165">
    <property type="entry name" value="CoA_trans_fam_I"/>
</dbReference>
<dbReference type="SUPFAM" id="SSF100950">
    <property type="entry name" value="NagB/RpiA/CoA transferase-like"/>
    <property type="match status" value="1"/>
</dbReference>
<dbReference type="RefSeq" id="WP_055290906.1">
    <property type="nucleotide sequence ID" value="NZ_CP173382.1"/>
</dbReference>
<sequence>MSKLSHDKVVSKETVVSLFKSNLSYMTGGFGPAGYPSMLYDWLYETDVKDITLITNGVNPPDYPYQVGFAKLVHEYRVKKLILTHCAPNPNIGRIMNEGRMEVEVVPQGTFGERIRAGGYGLGGVLTPTGIGTPMQDGKQVVNVLGKDYILELPMTADICMIRAEKCDKMGNCMFRHVSRSVNQVMPFACKTVIVEVPEGQVVEVGEMKDNEVMLPGVVVDYIVTVPEGRAMLP</sequence>
<dbReference type="NCBIfam" id="TIGR02429">
    <property type="entry name" value="pcaI_scoA_fam"/>
    <property type="match status" value="1"/>
</dbReference>
<protein>
    <submittedName>
        <fullName evidence="2">Butyrate--acetoacetate CoA-transferase subunit A</fullName>
        <ecNumber evidence="2">2.8.3.9</ecNumber>
    </submittedName>
</protein>
<evidence type="ECO:0000313" key="2">
    <source>
        <dbReference type="EMBL" id="CUN23228.1"/>
    </source>
</evidence>
<gene>
    <name evidence="2" type="primary">ctfA</name>
    <name evidence="2" type="ORF">ERS852448_02624</name>
</gene>
<evidence type="ECO:0000313" key="3">
    <source>
        <dbReference type="Proteomes" id="UP000095492"/>
    </source>
</evidence>
<keyword evidence="1 2" id="KW-0808">Transferase</keyword>
<accession>A0A173VBF0</accession>
<dbReference type="OrthoDB" id="9805230at2"/>
<evidence type="ECO:0000256" key="1">
    <source>
        <dbReference type="ARBA" id="ARBA00022679"/>
    </source>
</evidence>